<keyword evidence="2" id="KW-1185">Reference proteome</keyword>
<name>A0ABS5QQP5_9LACO</name>
<dbReference type="RefSeq" id="WP_213819760.1">
    <property type="nucleotide sequence ID" value="NZ_JAAMFI010000002.1"/>
</dbReference>
<proteinExistence type="predicted"/>
<evidence type="ECO:0000313" key="1">
    <source>
        <dbReference type="EMBL" id="MBS9335162.1"/>
    </source>
</evidence>
<protein>
    <submittedName>
        <fullName evidence="1">Uncharacterized protein</fullName>
    </submittedName>
</protein>
<reference evidence="1 2" key="1">
    <citation type="submission" date="2020-02" db="EMBL/GenBank/DDBJ databases">
        <title>Fructobacillus sp. isolated from paper mulberry of Taiwan.</title>
        <authorList>
            <person name="Lin S.-T."/>
        </authorList>
    </citation>
    <scope>NUCLEOTIDE SEQUENCE [LARGE SCALE GENOMIC DNA]</scope>
    <source>
        <strain evidence="1 2">M1-10</strain>
    </source>
</reference>
<organism evidence="1 2">
    <name type="scientific">Fructobacillus papyriferae</name>
    <dbReference type="NCBI Taxonomy" id="2713171"/>
    <lineage>
        <taxon>Bacteria</taxon>
        <taxon>Bacillati</taxon>
        <taxon>Bacillota</taxon>
        <taxon>Bacilli</taxon>
        <taxon>Lactobacillales</taxon>
        <taxon>Lactobacillaceae</taxon>
        <taxon>Fructobacillus</taxon>
    </lineage>
</organism>
<dbReference type="Proteomes" id="UP001519418">
    <property type="component" value="Unassembled WGS sequence"/>
</dbReference>
<accession>A0ABS5QQP5</accession>
<evidence type="ECO:0000313" key="2">
    <source>
        <dbReference type="Proteomes" id="UP001519418"/>
    </source>
</evidence>
<sequence>MNFQSFFGVHFTKFVKTGVETGLILQNWEPLFSHLIANKPYAKPFLSISSTETTFCLIIEEHFE</sequence>
<dbReference type="EMBL" id="JAAMFI010000002">
    <property type="protein sequence ID" value="MBS9335162.1"/>
    <property type="molecule type" value="Genomic_DNA"/>
</dbReference>
<gene>
    <name evidence="1" type="ORF">G6R27_03835</name>
</gene>
<comment type="caution">
    <text evidence="1">The sequence shown here is derived from an EMBL/GenBank/DDBJ whole genome shotgun (WGS) entry which is preliminary data.</text>
</comment>